<evidence type="ECO:0000313" key="10">
    <source>
        <dbReference type="Ensembl" id="ENSSFOP00015025118.1"/>
    </source>
</evidence>
<dbReference type="GO" id="GO:0033745">
    <property type="term" value="F:L-methionine-(R)-S-oxide reductase activity"/>
    <property type="evidence" value="ECO:0007669"/>
    <property type="project" value="UniProtKB-EC"/>
</dbReference>
<keyword evidence="11" id="KW-1185">Reference proteome</keyword>
<gene>
    <name evidence="10" type="primary">MSRB3</name>
    <name evidence="10" type="synonym">msrb3</name>
</gene>
<accession>A0A8C9S3U5</accession>
<keyword evidence="4 7" id="KW-0560">Oxidoreductase</keyword>
<protein>
    <recommendedName>
        <fullName evidence="7">Peptide-methionine (R)-S-oxide reductase</fullName>
        <ecNumber evidence="7">1.8.4.12</ecNumber>
    </recommendedName>
</protein>
<dbReference type="GO" id="GO:0008270">
    <property type="term" value="F:zinc ion binding"/>
    <property type="evidence" value="ECO:0007669"/>
    <property type="project" value="UniProtKB-ARBA"/>
</dbReference>
<dbReference type="FunFam" id="2.170.150.20:FF:000004">
    <property type="entry name" value="Peptide-methionine (R)-S-oxide reductase"/>
    <property type="match status" value="1"/>
</dbReference>
<evidence type="ECO:0000256" key="2">
    <source>
        <dbReference type="ARBA" id="ARBA00022723"/>
    </source>
</evidence>
<dbReference type="GO" id="GO:0033743">
    <property type="term" value="F:peptide-methionine (R)-S-oxide reductase activity"/>
    <property type="evidence" value="ECO:0007669"/>
    <property type="project" value="UniProtKB-EC"/>
</dbReference>
<dbReference type="PROSITE" id="PS51790">
    <property type="entry name" value="MSRB"/>
    <property type="match status" value="1"/>
</dbReference>
<dbReference type="OrthoDB" id="44061at2759"/>
<evidence type="ECO:0000313" key="11">
    <source>
        <dbReference type="Proteomes" id="UP000694397"/>
    </source>
</evidence>
<reference evidence="10" key="3">
    <citation type="submission" date="2025-09" db="UniProtKB">
        <authorList>
            <consortium name="Ensembl"/>
        </authorList>
    </citation>
    <scope>IDENTIFICATION</scope>
</reference>
<dbReference type="PANTHER" id="PTHR10173:SF56">
    <property type="entry name" value="METHIONINE-R-SULFOXIDE REDUCTASE B3"/>
    <property type="match status" value="1"/>
</dbReference>
<evidence type="ECO:0000259" key="9">
    <source>
        <dbReference type="PROSITE" id="PS51790"/>
    </source>
</evidence>
<feature type="region of interest" description="Disordered" evidence="8">
    <location>
        <begin position="224"/>
        <end position="260"/>
    </location>
</feature>
<comment type="similarity">
    <text evidence="1 7">Belongs to the MsrB Met sulfoxide reductase family.</text>
</comment>
<dbReference type="InterPro" id="IPR002579">
    <property type="entry name" value="Met_Sox_Rdtase_MsrB_dom"/>
</dbReference>
<feature type="domain" description="MsrB" evidence="9">
    <location>
        <begin position="102"/>
        <end position="224"/>
    </location>
</feature>
<organism evidence="10 11">
    <name type="scientific">Scleropages formosus</name>
    <name type="common">Asian bonytongue</name>
    <name type="synonym">Osteoglossum formosum</name>
    <dbReference type="NCBI Taxonomy" id="113540"/>
    <lineage>
        <taxon>Eukaryota</taxon>
        <taxon>Metazoa</taxon>
        <taxon>Chordata</taxon>
        <taxon>Craniata</taxon>
        <taxon>Vertebrata</taxon>
        <taxon>Euteleostomi</taxon>
        <taxon>Actinopterygii</taxon>
        <taxon>Neopterygii</taxon>
        <taxon>Teleostei</taxon>
        <taxon>Osteoglossocephala</taxon>
        <taxon>Osteoglossomorpha</taxon>
        <taxon>Osteoglossiformes</taxon>
        <taxon>Osteoglossidae</taxon>
        <taxon>Scleropages</taxon>
    </lineage>
</organism>
<keyword evidence="3 7" id="KW-0862">Zinc</keyword>
<dbReference type="Proteomes" id="UP000694397">
    <property type="component" value="Chromosome 24"/>
</dbReference>
<dbReference type="NCBIfam" id="TIGR00357">
    <property type="entry name" value="peptide-methionine (R)-S-oxide reductase MsrB"/>
    <property type="match status" value="1"/>
</dbReference>
<name>A0A8C9S3U5_SCLFO</name>
<dbReference type="PANTHER" id="PTHR10173">
    <property type="entry name" value="METHIONINE SULFOXIDE REDUCTASE"/>
    <property type="match status" value="1"/>
</dbReference>
<comment type="cofactor">
    <cofactor evidence="7">
        <name>Zn(2+)</name>
        <dbReference type="ChEBI" id="CHEBI:29105"/>
    </cofactor>
    <text evidence="7">Binds 1 zinc ion per subunit.</text>
</comment>
<evidence type="ECO:0000256" key="4">
    <source>
        <dbReference type="ARBA" id="ARBA00023002"/>
    </source>
</evidence>
<dbReference type="GO" id="GO:0030091">
    <property type="term" value="P:protein repair"/>
    <property type="evidence" value="ECO:0007669"/>
    <property type="project" value="InterPro"/>
</dbReference>
<dbReference type="InterPro" id="IPR028427">
    <property type="entry name" value="Met_Sox_Rdtase_MsrB"/>
</dbReference>
<sequence length="260" mass="28131">MHRSAAFHGHIPGFAAWATDEAPRSHRLLRRLFLPLLRLIIAFRSVSGPPGANCGRASQPAAMSGFNLLHLVTKSQPVALRPCGLPSGACRRKKTWPVVFSHDELKRRLTPIQFHVTQERGTESAFRGEFTDHKDDGIYTCVVCGAPLFDSDKKFDSGSGWPSFYDLIKEESVTLTDDFSHGMHRVETTCSQCGAHLGHLFDDGPRPTGKRYCINSASLAFQPREQAAPSPSVAAELGGAGKGAPSSATEGAMASSKTEL</sequence>
<dbReference type="GeneTree" id="ENSGT00940000155240"/>
<comment type="catalytic activity">
    <reaction evidence="5 7">
        <text>L-methionyl-[protein] + [thioredoxin]-disulfide + H2O = L-methionyl-(R)-S-oxide-[protein] + [thioredoxin]-dithiol</text>
        <dbReference type="Rhea" id="RHEA:24164"/>
        <dbReference type="Rhea" id="RHEA-COMP:10698"/>
        <dbReference type="Rhea" id="RHEA-COMP:10700"/>
        <dbReference type="Rhea" id="RHEA-COMP:12313"/>
        <dbReference type="Rhea" id="RHEA-COMP:12314"/>
        <dbReference type="ChEBI" id="CHEBI:15377"/>
        <dbReference type="ChEBI" id="CHEBI:16044"/>
        <dbReference type="ChEBI" id="CHEBI:29950"/>
        <dbReference type="ChEBI" id="CHEBI:45764"/>
        <dbReference type="ChEBI" id="CHEBI:50058"/>
        <dbReference type="EC" id="1.8.4.12"/>
    </reaction>
</comment>
<dbReference type="EC" id="1.8.4.12" evidence="7"/>
<dbReference type="Pfam" id="PF01641">
    <property type="entry name" value="SelR"/>
    <property type="match status" value="1"/>
</dbReference>
<evidence type="ECO:0000256" key="8">
    <source>
        <dbReference type="SAM" id="MobiDB-lite"/>
    </source>
</evidence>
<evidence type="ECO:0000256" key="5">
    <source>
        <dbReference type="ARBA" id="ARBA00048488"/>
    </source>
</evidence>
<dbReference type="Ensembl" id="ENSSFOT00015025395.2">
    <property type="protein sequence ID" value="ENSSFOP00015025118.1"/>
    <property type="gene ID" value="ENSSFOG00015016152.2"/>
</dbReference>
<comment type="catalytic activity">
    <reaction evidence="6">
        <text>[thioredoxin]-disulfide + L-methionine + H2O = L-methionine (R)-S-oxide + [thioredoxin]-dithiol</text>
        <dbReference type="Rhea" id="RHEA:21260"/>
        <dbReference type="Rhea" id="RHEA-COMP:10698"/>
        <dbReference type="Rhea" id="RHEA-COMP:10700"/>
        <dbReference type="ChEBI" id="CHEBI:15377"/>
        <dbReference type="ChEBI" id="CHEBI:29950"/>
        <dbReference type="ChEBI" id="CHEBI:50058"/>
        <dbReference type="ChEBI" id="CHEBI:57844"/>
        <dbReference type="ChEBI" id="CHEBI:58773"/>
        <dbReference type="EC" id="1.8.4.14"/>
    </reaction>
</comment>
<dbReference type="GO" id="GO:0006979">
    <property type="term" value="P:response to oxidative stress"/>
    <property type="evidence" value="ECO:0007669"/>
    <property type="project" value="InterPro"/>
</dbReference>
<reference evidence="10 11" key="1">
    <citation type="submission" date="2019-04" db="EMBL/GenBank/DDBJ databases">
        <authorList>
            <consortium name="Wellcome Sanger Institute Data Sharing"/>
        </authorList>
    </citation>
    <scope>NUCLEOTIDE SEQUENCE [LARGE SCALE GENOMIC DNA]</scope>
</reference>
<reference evidence="10" key="2">
    <citation type="submission" date="2025-08" db="UniProtKB">
        <authorList>
            <consortium name="Ensembl"/>
        </authorList>
    </citation>
    <scope>IDENTIFICATION</scope>
</reference>
<evidence type="ECO:0000256" key="6">
    <source>
        <dbReference type="ARBA" id="ARBA00049261"/>
    </source>
</evidence>
<dbReference type="InterPro" id="IPR011057">
    <property type="entry name" value="Mss4-like_sf"/>
</dbReference>
<evidence type="ECO:0000256" key="7">
    <source>
        <dbReference type="RuleBase" id="RU365044"/>
    </source>
</evidence>
<evidence type="ECO:0000256" key="3">
    <source>
        <dbReference type="ARBA" id="ARBA00022833"/>
    </source>
</evidence>
<proteinExistence type="inferred from homology"/>
<comment type="function">
    <text evidence="7">Methionine-sulfoxide reductase that specifically reduces methionine (R)-sulfoxide back to methionine. While in many cases methionine oxidation is the result of random oxidation following oxidative stress, methionine oxidation is also a post-translational modification that takes place on specific residues.</text>
</comment>
<dbReference type="Gene3D" id="2.170.150.20">
    <property type="entry name" value="Peptide methionine sulfoxide reductase"/>
    <property type="match status" value="1"/>
</dbReference>
<dbReference type="HAMAP" id="MF_01400">
    <property type="entry name" value="MsrB"/>
    <property type="match status" value="1"/>
</dbReference>
<evidence type="ECO:0000256" key="1">
    <source>
        <dbReference type="ARBA" id="ARBA00007174"/>
    </source>
</evidence>
<dbReference type="AlphaFoldDB" id="A0A8C9S3U5"/>
<dbReference type="SUPFAM" id="SSF51316">
    <property type="entry name" value="Mss4-like"/>
    <property type="match status" value="1"/>
</dbReference>
<keyword evidence="2 7" id="KW-0479">Metal-binding</keyword>
<dbReference type="GO" id="GO:0005737">
    <property type="term" value="C:cytoplasm"/>
    <property type="evidence" value="ECO:0007669"/>
    <property type="project" value="TreeGrafter"/>
</dbReference>